<keyword evidence="1" id="KW-1133">Transmembrane helix</keyword>
<reference evidence="2" key="1">
    <citation type="submission" date="2018-02" db="EMBL/GenBank/DDBJ databases">
        <authorList>
            <person name="Cohen D.B."/>
            <person name="Kent A.D."/>
        </authorList>
    </citation>
    <scope>NUCLEOTIDE SEQUENCE</scope>
</reference>
<evidence type="ECO:0000256" key="1">
    <source>
        <dbReference type="SAM" id="Phobius"/>
    </source>
</evidence>
<organism evidence="2">
    <name type="scientific">Fagus sylvatica</name>
    <name type="common">Beechnut</name>
    <dbReference type="NCBI Taxonomy" id="28930"/>
    <lineage>
        <taxon>Eukaryota</taxon>
        <taxon>Viridiplantae</taxon>
        <taxon>Streptophyta</taxon>
        <taxon>Embryophyta</taxon>
        <taxon>Tracheophyta</taxon>
        <taxon>Spermatophyta</taxon>
        <taxon>Magnoliopsida</taxon>
        <taxon>eudicotyledons</taxon>
        <taxon>Gunneridae</taxon>
        <taxon>Pentapetalae</taxon>
        <taxon>rosids</taxon>
        <taxon>fabids</taxon>
        <taxon>Fagales</taxon>
        <taxon>Fagaceae</taxon>
        <taxon>Fagus</taxon>
    </lineage>
</organism>
<sequence>MQPCHRRSLPSPLFSVIATHLGLGFADLYFVGLGLGVALFSIFSNQYRSRLGWGFPFSVWDGCSDWSGLGVLISVWFVGCRSQSGLGVPIGLGLEQAVDGLGLEQADLGLA</sequence>
<name>A0A2N9G626_FAGSY</name>
<evidence type="ECO:0000313" key="2">
    <source>
        <dbReference type="EMBL" id="SPC95022.1"/>
    </source>
</evidence>
<keyword evidence="1" id="KW-0472">Membrane</keyword>
<protein>
    <submittedName>
        <fullName evidence="2">Uncharacterized protein</fullName>
    </submittedName>
</protein>
<feature type="transmembrane region" description="Helical" evidence="1">
    <location>
        <begin position="20"/>
        <end position="43"/>
    </location>
</feature>
<proteinExistence type="predicted"/>
<keyword evidence="1" id="KW-0812">Transmembrane</keyword>
<dbReference type="AlphaFoldDB" id="A0A2N9G626"/>
<gene>
    <name evidence="2" type="ORF">FSB_LOCUS22904</name>
</gene>
<dbReference type="EMBL" id="OIVN01001534">
    <property type="protein sequence ID" value="SPC95022.1"/>
    <property type="molecule type" value="Genomic_DNA"/>
</dbReference>
<accession>A0A2N9G626</accession>